<feature type="domain" description="Glycosyltransferase subfamily 4-like N-terminal" evidence="3">
    <location>
        <begin position="13"/>
        <end position="176"/>
    </location>
</feature>
<evidence type="ECO:0000259" key="2">
    <source>
        <dbReference type="Pfam" id="PF00534"/>
    </source>
</evidence>
<dbReference type="InterPro" id="IPR001296">
    <property type="entry name" value="Glyco_trans_1"/>
</dbReference>
<sequence length="371" mass="42093">MRVLQIINSLGTGGAEKLLLDTIPLYRAQGIEMDILLLWDNDTMFTRELQKMNCCKIHIIKKSNRIQDIYNPFAIFKIAKLLKQYDLAHVHLFPAQYYVVFANLWNGRKTKLVFTEHSTYNKRMATPILNILDRLTYCFYDKIVSISKDVSLALEKHIPTQKQKIILIENGVNLEKIENASLISKNEIHPNLSDTDFVLCQVSAFRAGKDQLTLIKSLQYLEEKFKIVLIGDGSESEKEKIIECIKHLKLEDRVFLLGIKSNIYSIIKSVDINILSSKFEGLSISSIEGMASGKPFIASNAPGLAEMVKGYGVLFEIGNQKELAQHIVDLSIDSSYYQSVVLSCKLRAAEFDSAKMVAQHIQLYIETYGSK</sequence>
<dbReference type="GO" id="GO:0016757">
    <property type="term" value="F:glycosyltransferase activity"/>
    <property type="evidence" value="ECO:0007669"/>
    <property type="project" value="InterPro"/>
</dbReference>
<dbReference type="Pfam" id="PF13439">
    <property type="entry name" value="Glyco_transf_4"/>
    <property type="match status" value="1"/>
</dbReference>
<dbReference type="PANTHER" id="PTHR46401:SF2">
    <property type="entry name" value="GLYCOSYLTRANSFERASE WBBK-RELATED"/>
    <property type="match status" value="1"/>
</dbReference>
<dbReference type="Pfam" id="PF00534">
    <property type="entry name" value="Glycos_transf_1"/>
    <property type="match status" value="1"/>
</dbReference>
<dbReference type="PANTHER" id="PTHR46401">
    <property type="entry name" value="GLYCOSYLTRANSFERASE WBBK-RELATED"/>
    <property type="match status" value="1"/>
</dbReference>
<feature type="domain" description="Glycosyl transferase family 1" evidence="2">
    <location>
        <begin position="191"/>
        <end position="335"/>
    </location>
</feature>
<organism evidence="4 5">
    <name type="scientific">Flavobacterium cheniae</name>
    <dbReference type="NCBI Taxonomy" id="295428"/>
    <lineage>
        <taxon>Bacteria</taxon>
        <taxon>Pseudomonadati</taxon>
        <taxon>Bacteroidota</taxon>
        <taxon>Flavobacteriia</taxon>
        <taxon>Flavobacteriales</taxon>
        <taxon>Flavobacteriaceae</taxon>
        <taxon>Flavobacterium</taxon>
    </lineage>
</organism>
<protein>
    <submittedName>
        <fullName evidence="4">Glycosyltransferase involved in cell wall biosynthesis</fullName>
    </submittedName>
</protein>
<reference evidence="4 5" key="1">
    <citation type="journal article" date="2015" name="Stand. Genomic Sci.">
        <title>Genomic Encyclopedia of Bacterial and Archaeal Type Strains, Phase III: the genomes of soil and plant-associated and newly described type strains.</title>
        <authorList>
            <person name="Whitman W.B."/>
            <person name="Woyke T."/>
            <person name="Klenk H.P."/>
            <person name="Zhou Y."/>
            <person name="Lilburn T.G."/>
            <person name="Beck B.J."/>
            <person name="De Vos P."/>
            <person name="Vandamme P."/>
            <person name="Eisen J.A."/>
            <person name="Garrity G."/>
            <person name="Hugenholtz P."/>
            <person name="Kyrpides N.C."/>
        </authorList>
    </citation>
    <scope>NUCLEOTIDE SEQUENCE [LARGE SCALE GENOMIC DNA]</scope>
    <source>
        <strain evidence="4 5">CGMCC 1.6844</strain>
    </source>
</reference>
<dbReference type="CDD" id="cd03811">
    <property type="entry name" value="GT4_GT28_WabH-like"/>
    <property type="match status" value="1"/>
</dbReference>
<gene>
    <name evidence="4" type="ORF">IP97_00630</name>
</gene>
<evidence type="ECO:0000256" key="1">
    <source>
        <dbReference type="ARBA" id="ARBA00022679"/>
    </source>
</evidence>
<dbReference type="EMBL" id="VLKM01000002">
    <property type="protein sequence ID" value="TWH97203.1"/>
    <property type="molecule type" value="Genomic_DNA"/>
</dbReference>
<keyword evidence="1 4" id="KW-0808">Transferase</keyword>
<evidence type="ECO:0000259" key="3">
    <source>
        <dbReference type="Pfam" id="PF13439"/>
    </source>
</evidence>
<dbReference type="InterPro" id="IPR028098">
    <property type="entry name" value="Glyco_trans_4-like_N"/>
</dbReference>
<keyword evidence="5" id="KW-1185">Reference proteome</keyword>
<name>A0A562KPT5_9FLAO</name>
<dbReference type="RefSeq" id="WP_133609675.1">
    <property type="nucleotide sequence ID" value="NZ_SNZC01000003.1"/>
</dbReference>
<dbReference type="Gene3D" id="3.40.50.2000">
    <property type="entry name" value="Glycogen Phosphorylase B"/>
    <property type="match status" value="2"/>
</dbReference>
<dbReference type="GO" id="GO:0009103">
    <property type="term" value="P:lipopolysaccharide biosynthetic process"/>
    <property type="evidence" value="ECO:0007669"/>
    <property type="project" value="TreeGrafter"/>
</dbReference>
<evidence type="ECO:0000313" key="5">
    <source>
        <dbReference type="Proteomes" id="UP000315312"/>
    </source>
</evidence>
<evidence type="ECO:0000313" key="4">
    <source>
        <dbReference type="EMBL" id="TWH97203.1"/>
    </source>
</evidence>
<dbReference type="Proteomes" id="UP000315312">
    <property type="component" value="Unassembled WGS sequence"/>
</dbReference>
<dbReference type="AlphaFoldDB" id="A0A562KPT5"/>
<comment type="caution">
    <text evidence="4">The sequence shown here is derived from an EMBL/GenBank/DDBJ whole genome shotgun (WGS) entry which is preliminary data.</text>
</comment>
<dbReference type="OrthoDB" id="7560678at2"/>
<accession>A0A562KPT5</accession>
<dbReference type="SUPFAM" id="SSF53756">
    <property type="entry name" value="UDP-Glycosyltransferase/glycogen phosphorylase"/>
    <property type="match status" value="1"/>
</dbReference>
<proteinExistence type="predicted"/>